<proteinExistence type="predicted"/>
<sequence length="53" mass="5419">MPLWGAGGALPGAPQPHPFPKLGALPPDRGGAPWLREGAGLGCRASGQKYVRT</sequence>
<feature type="compositionally biased region" description="Gly residues" evidence="1">
    <location>
        <begin position="1"/>
        <end position="10"/>
    </location>
</feature>
<evidence type="ECO:0000256" key="1">
    <source>
        <dbReference type="SAM" id="MobiDB-lite"/>
    </source>
</evidence>
<feature type="region of interest" description="Disordered" evidence="1">
    <location>
        <begin position="1"/>
        <end position="39"/>
    </location>
</feature>
<evidence type="ECO:0000313" key="3">
    <source>
        <dbReference type="Proteomes" id="UP000014629"/>
    </source>
</evidence>
<dbReference type="AlphaFoldDB" id="S3ZQG9"/>
<name>S3ZQG9_9ACTN</name>
<protein>
    <submittedName>
        <fullName evidence="2">Uncharacterized protein</fullName>
    </submittedName>
</protein>
<evidence type="ECO:0000313" key="2">
    <source>
        <dbReference type="EMBL" id="EPH40605.1"/>
    </source>
</evidence>
<keyword evidence="3" id="KW-1185">Reference proteome</keyword>
<dbReference type="Proteomes" id="UP000014629">
    <property type="component" value="Unassembled WGS sequence"/>
</dbReference>
<organism evidence="2 3">
    <name type="scientific">Streptomyces aurantiacus JA 4570</name>
    <dbReference type="NCBI Taxonomy" id="1286094"/>
    <lineage>
        <taxon>Bacteria</taxon>
        <taxon>Bacillati</taxon>
        <taxon>Actinomycetota</taxon>
        <taxon>Actinomycetes</taxon>
        <taxon>Kitasatosporales</taxon>
        <taxon>Streptomycetaceae</taxon>
        <taxon>Streptomyces</taxon>
        <taxon>Streptomyces aurantiacus group</taxon>
    </lineage>
</organism>
<dbReference type="EMBL" id="AOPZ01000380">
    <property type="protein sequence ID" value="EPH40605.1"/>
    <property type="molecule type" value="Genomic_DNA"/>
</dbReference>
<reference evidence="2 3" key="1">
    <citation type="submission" date="2013-02" db="EMBL/GenBank/DDBJ databases">
        <title>Draft Genome Sequence of Streptomyces aurantiacus, Which Produces Setomimycin.</title>
        <authorList>
            <person name="Gruening B.A."/>
            <person name="Praeg A."/>
            <person name="Erxleben A."/>
            <person name="Guenther S."/>
            <person name="Mueller M."/>
        </authorList>
    </citation>
    <scope>NUCLEOTIDE SEQUENCE [LARGE SCALE GENOMIC DNA]</scope>
    <source>
        <strain evidence="2 3">JA 4570</strain>
    </source>
</reference>
<comment type="caution">
    <text evidence="2">The sequence shown here is derived from an EMBL/GenBank/DDBJ whole genome shotgun (WGS) entry which is preliminary data.</text>
</comment>
<accession>S3ZQG9</accession>
<gene>
    <name evidence="2" type="ORF">STRAU_6302</name>
</gene>